<organism evidence="4 5">
    <name type="scientific">Paractinoplanes durhamensis</name>
    <dbReference type="NCBI Taxonomy" id="113563"/>
    <lineage>
        <taxon>Bacteria</taxon>
        <taxon>Bacillati</taxon>
        <taxon>Actinomycetota</taxon>
        <taxon>Actinomycetes</taxon>
        <taxon>Micromonosporales</taxon>
        <taxon>Micromonosporaceae</taxon>
        <taxon>Paractinoplanes</taxon>
    </lineage>
</organism>
<dbReference type="InterPro" id="IPR002772">
    <property type="entry name" value="Glyco_hydro_3_C"/>
</dbReference>
<dbReference type="InterPro" id="IPR036962">
    <property type="entry name" value="Glyco_hydro_3_N_sf"/>
</dbReference>
<dbReference type="SUPFAM" id="SSF52279">
    <property type="entry name" value="Beta-D-glucan exohydrolase, C-terminal domain"/>
    <property type="match status" value="1"/>
</dbReference>
<dbReference type="Proteomes" id="UP000637628">
    <property type="component" value="Unassembled WGS sequence"/>
</dbReference>
<dbReference type="Gene3D" id="3.40.50.1700">
    <property type="entry name" value="Glycoside hydrolase family 3 C-terminal domain"/>
    <property type="match status" value="1"/>
</dbReference>
<dbReference type="InterPro" id="IPR050288">
    <property type="entry name" value="Cellulose_deg_GH3"/>
</dbReference>
<reference evidence="4 5" key="1">
    <citation type="submission" date="2021-01" db="EMBL/GenBank/DDBJ databases">
        <title>Whole genome shotgun sequence of Actinoplanes durhamensis NBRC 14914.</title>
        <authorList>
            <person name="Komaki H."/>
            <person name="Tamura T."/>
        </authorList>
    </citation>
    <scope>NUCLEOTIDE SEQUENCE [LARGE SCALE GENOMIC DNA]</scope>
    <source>
        <strain evidence="4 5">NBRC 14914</strain>
    </source>
</reference>
<evidence type="ECO:0000256" key="1">
    <source>
        <dbReference type="ARBA" id="ARBA00005336"/>
    </source>
</evidence>
<dbReference type="Gene3D" id="2.60.40.10">
    <property type="entry name" value="Immunoglobulins"/>
    <property type="match status" value="1"/>
</dbReference>
<dbReference type="RefSeq" id="WP_379130921.1">
    <property type="nucleotide sequence ID" value="NZ_JBHTFU010000001.1"/>
</dbReference>
<sequence>MNRFKPSRPHRISTVLGSAIALGTLLATGPGIPAAGLPRATGASSTYPSNCPWMDTRKSPDQRAKLLLARSTLGQKLRWLDEQSANSPTQTTFGGVTYPVQVPCTPTVVYADGPDYVRGPVGVTVFPAQLALAAAWSDDLAYVKGKTQADEAFRAGKNVLLAPGVSSSRTPLAGRTPEYLGEDSLLSGNLAAAQTNGIQRGNPKQPVMAVLKHYIANEQELDRQTNSSNMDGRTLREVYDLPFAITVSKSAPGGVMCSFNQVNGVWACENQIQNTLLKGEAGFDGYIVSDFGSVHSTGPSLVGGLDQELNRPRFYTPANIEAALDAGQVTTAQIDAAALRVVRAYLTAGLFDHPLPTVPSTSTSTAANKAVAQAVAERGSVLLKNDGSVLPLAGRGKKVAVIGQTASNTPTGGVSAGTVCAEGRGTSVACPNPVAPLDAITARATPAGQTISYDSGADPAAAASVARDADVAVVFGYAKQGEFADRATLALDGNGDNLIAAVAAANPNTIVVLETGTATTMPWLANVKGVVQAWYPGDQQGTALARLLYGDADFTGRLPMTFPKSLSDTPTNTPAQYPGTFADGSTTRPAGSTAIRQVSYSEGLKVGYKWYDSQGIEPLFPFGYGLSYTSFAYQNLRVTPHLKSARGTVTVTFDVRNTGARTGTATPQLYLTLPSATGEPGKRLVGYDQATLRPGQSSRVQLTIDAASPDHPLGFWNTTKHAWDAAAGGYQVQVGASSRDLPLTGSFTVS</sequence>
<gene>
    <name evidence="4" type="primary">bglX_1</name>
    <name evidence="4" type="ORF">Adu01nite_07450</name>
</gene>
<accession>A0ABQ3YPC2</accession>
<dbReference type="InterPro" id="IPR036881">
    <property type="entry name" value="Glyco_hydro_3_C_sf"/>
</dbReference>
<dbReference type="EMBL" id="BOML01000006">
    <property type="protein sequence ID" value="GID99394.1"/>
    <property type="molecule type" value="Genomic_DNA"/>
</dbReference>
<dbReference type="GO" id="GO:0016787">
    <property type="term" value="F:hydrolase activity"/>
    <property type="evidence" value="ECO:0007669"/>
    <property type="project" value="UniProtKB-KW"/>
</dbReference>
<dbReference type="Pfam" id="PF14310">
    <property type="entry name" value="Fn3-like"/>
    <property type="match status" value="1"/>
</dbReference>
<comment type="caution">
    <text evidence="4">The sequence shown here is derived from an EMBL/GenBank/DDBJ whole genome shotgun (WGS) entry which is preliminary data.</text>
</comment>
<evidence type="ECO:0000259" key="3">
    <source>
        <dbReference type="SMART" id="SM01217"/>
    </source>
</evidence>
<dbReference type="InterPro" id="IPR001764">
    <property type="entry name" value="Glyco_hydro_3_N"/>
</dbReference>
<name>A0ABQ3YPC2_9ACTN</name>
<dbReference type="InterPro" id="IPR017853">
    <property type="entry name" value="GH"/>
</dbReference>
<feature type="domain" description="Fibronectin type III-like" evidence="3">
    <location>
        <begin position="665"/>
        <end position="738"/>
    </location>
</feature>
<dbReference type="PRINTS" id="PR00133">
    <property type="entry name" value="GLHYDRLASE3"/>
</dbReference>
<evidence type="ECO:0000313" key="5">
    <source>
        <dbReference type="Proteomes" id="UP000637628"/>
    </source>
</evidence>
<dbReference type="Gene3D" id="3.20.20.300">
    <property type="entry name" value="Glycoside hydrolase, family 3, N-terminal domain"/>
    <property type="match status" value="1"/>
</dbReference>
<evidence type="ECO:0000313" key="4">
    <source>
        <dbReference type="EMBL" id="GID99394.1"/>
    </source>
</evidence>
<dbReference type="PANTHER" id="PTHR42715:SF10">
    <property type="entry name" value="BETA-GLUCOSIDASE"/>
    <property type="match status" value="1"/>
</dbReference>
<dbReference type="InterPro" id="IPR013783">
    <property type="entry name" value="Ig-like_fold"/>
</dbReference>
<dbReference type="InterPro" id="IPR026891">
    <property type="entry name" value="Fn3-like"/>
</dbReference>
<dbReference type="SMART" id="SM01217">
    <property type="entry name" value="Fn3_like"/>
    <property type="match status" value="1"/>
</dbReference>
<dbReference type="Pfam" id="PF00933">
    <property type="entry name" value="Glyco_hydro_3"/>
    <property type="match status" value="1"/>
</dbReference>
<keyword evidence="5" id="KW-1185">Reference proteome</keyword>
<dbReference type="PANTHER" id="PTHR42715">
    <property type="entry name" value="BETA-GLUCOSIDASE"/>
    <property type="match status" value="1"/>
</dbReference>
<protein>
    <submittedName>
        <fullName evidence="4">Glycosyl hydrolase</fullName>
    </submittedName>
</protein>
<keyword evidence="2 4" id="KW-0378">Hydrolase</keyword>
<evidence type="ECO:0000256" key="2">
    <source>
        <dbReference type="ARBA" id="ARBA00022801"/>
    </source>
</evidence>
<comment type="similarity">
    <text evidence="1">Belongs to the glycosyl hydrolase 3 family.</text>
</comment>
<proteinExistence type="inferred from homology"/>
<dbReference type="SUPFAM" id="SSF51445">
    <property type="entry name" value="(Trans)glycosidases"/>
    <property type="match status" value="1"/>
</dbReference>
<dbReference type="Pfam" id="PF01915">
    <property type="entry name" value="Glyco_hydro_3_C"/>
    <property type="match status" value="1"/>
</dbReference>